<dbReference type="Proteomes" id="UP000002072">
    <property type="component" value="Chromosome"/>
</dbReference>
<dbReference type="AlphaFoldDB" id="D1AX21"/>
<evidence type="ECO:0000313" key="3">
    <source>
        <dbReference type="Proteomes" id="UP000002072"/>
    </source>
</evidence>
<dbReference type="EMBL" id="CP001779">
    <property type="protein sequence ID" value="ACZ00847.1"/>
    <property type="molecule type" value="Genomic_DNA"/>
</dbReference>
<keyword evidence="1" id="KW-1133">Transmembrane helix</keyword>
<name>D1AX21_STRM9</name>
<organism evidence="2 3">
    <name type="scientific">Streptobacillus moniliformis (strain ATCC 14647 / DSM 12112 / NCTC 10651 / 9901)</name>
    <dbReference type="NCBI Taxonomy" id="519441"/>
    <lineage>
        <taxon>Bacteria</taxon>
        <taxon>Fusobacteriati</taxon>
        <taxon>Fusobacteriota</taxon>
        <taxon>Fusobacteriia</taxon>
        <taxon>Fusobacteriales</taxon>
        <taxon>Leptotrichiaceae</taxon>
        <taxon>Streptobacillus</taxon>
    </lineage>
</organism>
<dbReference type="STRING" id="519441.Smon_0363"/>
<reference evidence="2 3" key="1">
    <citation type="journal article" date="2009" name="Stand. Genomic Sci.">
        <title>Complete genome sequence of Streptobacillus moniliformis type strain (9901T).</title>
        <authorList>
            <person name="Nolan M."/>
            <person name="Gronow S."/>
            <person name="Lapidus A."/>
            <person name="Ivanova N."/>
            <person name="Copeland A."/>
            <person name="Lucas S."/>
            <person name="Del Rio T.G."/>
            <person name="Chen F."/>
            <person name="Tice H."/>
            <person name="Pitluck S."/>
            <person name="Cheng J.F."/>
            <person name="Sims D."/>
            <person name="Meincke L."/>
            <person name="Bruce D."/>
            <person name="Goodwin L."/>
            <person name="Brettin T."/>
            <person name="Han C."/>
            <person name="Detter J.C."/>
            <person name="Ovchinikova G."/>
            <person name="Pati A."/>
            <person name="Mavromatis K."/>
            <person name="Mikhailova N."/>
            <person name="Chen A."/>
            <person name="Palaniappan K."/>
            <person name="Land M."/>
            <person name="Hauser L."/>
            <person name="Chang Y.J."/>
            <person name="Jeffries C.D."/>
            <person name="Rohde M."/>
            <person name="Sproer C."/>
            <person name="Goker M."/>
            <person name="Bristow J."/>
            <person name="Eisen J.A."/>
            <person name="Markowitz V."/>
            <person name="Hugenholtz P."/>
            <person name="Kyrpides N.C."/>
            <person name="Klenk H.P."/>
            <person name="Chain P."/>
        </authorList>
    </citation>
    <scope>NUCLEOTIDE SEQUENCE [LARGE SCALE GENOMIC DNA]</scope>
    <source>
        <strain evidence="3">ATCC 14647 / DSM 12112 / NCTC 10651 / 9901</strain>
    </source>
</reference>
<dbReference type="KEGG" id="smf:Smon_0363"/>
<keyword evidence="1" id="KW-0812">Transmembrane</keyword>
<dbReference type="HOGENOM" id="CLU_1204260_0_0_0"/>
<gene>
    <name evidence="2" type="ordered locus">Smon_0363</name>
</gene>
<dbReference type="RefSeq" id="WP_012858404.1">
    <property type="nucleotide sequence ID" value="NC_013515.1"/>
</dbReference>
<feature type="transmembrane region" description="Helical" evidence="1">
    <location>
        <begin position="169"/>
        <end position="189"/>
    </location>
</feature>
<sequence length="230" mass="27090">MLKFLKYEFKRNWRFNSIILFSFIVLTIVSKILYYIDSSAYSLPKMITRLCISAAYFSTLFYYIKNFSKDLYSDTGYFTFSLPISGYTYFLGKIIIYFVFIVLLSPLYFFSLFWIEGLPIEFPVALLIEHIDTNVVLTGISSLLFIVFSIITIYLSITITHYLFKSKNMYFLWIFIFVIIMVVVTYFRFNIIFENNSVISALITDIVIQSFCVILFIKLGGYLLDQKLEL</sequence>
<evidence type="ECO:0000256" key="1">
    <source>
        <dbReference type="SAM" id="Phobius"/>
    </source>
</evidence>
<dbReference type="OrthoDB" id="9816138at2"/>
<feature type="transmembrane region" description="Helical" evidence="1">
    <location>
        <begin position="94"/>
        <end position="115"/>
    </location>
</feature>
<evidence type="ECO:0000313" key="2">
    <source>
        <dbReference type="EMBL" id="ACZ00847.1"/>
    </source>
</evidence>
<keyword evidence="1" id="KW-0472">Membrane</keyword>
<accession>D1AX21</accession>
<feature type="transmembrane region" description="Helical" evidence="1">
    <location>
        <begin position="201"/>
        <end position="224"/>
    </location>
</feature>
<feature type="transmembrane region" description="Helical" evidence="1">
    <location>
        <begin position="46"/>
        <end position="64"/>
    </location>
</feature>
<keyword evidence="3" id="KW-1185">Reference proteome</keyword>
<proteinExistence type="predicted"/>
<feature type="transmembrane region" description="Helical" evidence="1">
    <location>
        <begin position="12"/>
        <end position="34"/>
    </location>
</feature>
<feature type="transmembrane region" description="Helical" evidence="1">
    <location>
        <begin position="135"/>
        <end position="157"/>
    </location>
</feature>
<dbReference type="GeneID" id="29672869"/>
<protein>
    <submittedName>
        <fullName evidence="2">Uncharacterized protein</fullName>
    </submittedName>
</protein>